<evidence type="ECO:0000313" key="2">
    <source>
        <dbReference type="EMBL" id="SNV16631.1"/>
    </source>
</evidence>
<dbReference type="KEGG" id="dco:SAMEA4475696_0043"/>
<dbReference type="RefSeq" id="WP_051277265.1">
    <property type="nucleotide sequence ID" value="NZ_LT906453.1"/>
</dbReference>
<sequence length="270" mass="30272">MLTLISPAKSLDLESPLPTRKYTLPRLLDEAELLIEVMRTKAPEDLAELMRISSELAQINAERYARISTPFTPDNSRPAIFTFAGDVYRGLNAAQRFDARDHTEAQKTLRILSGLYGLLRPLDLMQPYRLEMGTSLATERGHNLYRWWGDQITDLVIEDLAASPGPDVVINLASAEYLTAVDLDGLDARVVAPRFEDRNSRGQWKVISFSAKVARGLMAGWIVQNRVRSVRALEDFDEGGYQFVPEVSRPDMPVFRRVGARGASGKNRHG</sequence>
<dbReference type="InterPro" id="IPR005583">
    <property type="entry name" value="YaaA"/>
</dbReference>
<name>A0A239V309_9MICO</name>
<reference evidence="2 3" key="1">
    <citation type="submission" date="2017-06" db="EMBL/GenBank/DDBJ databases">
        <authorList>
            <consortium name="Pathogen Informatics"/>
        </authorList>
    </citation>
    <scope>NUCLEOTIDE SEQUENCE [LARGE SCALE GENOMIC DNA]</scope>
    <source>
        <strain evidence="2 3">NCTC13039</strain>
    </source>
</reference>
<dbReference type="Pfam" id="PF03883">
    <property type="entry name" value="H2O2_YaaD"/>
    <property type="match status" value="1"/>
</dbReference>
<dbReference type="AlphaFoldDB" id="A0A239V309"/>
<dbReference type="PANTHER" id="PTHR30283">
    <property type="entry name" value="PEROXIDE STRESS RESPONSE PROTEIN YAAA"/>
    <property type="match status" value="1"/>
</dbReference>
<accession>A0A239V309</accession>
<keyword evidence="3" id="KW-1185">Reference proteome</keyword>
<dbReference type="GO" id="GO:0005829">
    <property type="term" value="C:cytosol"/>
    <property type="evidence" value="ECO:0007669"/>
    <property type="project" value="TreeGrafter"/>
</dbReference>
<gene>
    <name evidence="2" type="primary">yaaA</name>
    <name evidence="2" type="ORF">SAMEA4475696_00043</name>
</gene>
<evidence type="ECO:0000313" key="3">
    <source>
        <dbReference type="Proteomes" id="UP000242637"/>
    </source>
</evidence>
<dbReference type="PANTHER" id="PTHR30283:SF4">
    <property type="entry name" value="PEROXIDE STRESS RESISTANCE PROTEIN YAAA"/>
    <property type="match status" value="1"/>
</dbReference>
<organism evidence="2 3">
    <name type="scientific">Dermatophilus congolensis</name>
    <dbReference type="NCBI Taxonomy" id="1863"/>
    <lineage>
        <taxon>Bacteria</taxon>
        <taxon>Bacillati</taxon>
        <taxon>Actinomycetota</taxon>
        <taxon>Actinomycetes</taxon>
        <taxon>Micrococcales</taxon>
        <taxon>Dermatophilaceae</taxon>
        <taxon>Dermatophilus</taxon>
    </lineage>
</organism>
<dbReference type="GO" id="GO:0033194">
    <property type="term" value="P:response to hydroperoxide"/>
    <property type="evidence" value="ECO:0007669"/>
    <property type="project" value="TreeGrafter"/>
</dbReference>
<dbReference type="NCBIfam" id="NF002542">
    <property type="entry name" value="PRK02101.1-3"/>
    <property type="match status" value="1"/>
</dbReference>
<dbReference type="OrthoDB" id="3210767at2"/>
<dbReference type="EMBL" id="LT906453">
    <property type="protein sequence ID" value="SNV16631.1"/>
    <property type="molecule type" value="Genomic_DNA"/>
</dbReference>
<dbReference type="STRING" id="1121387.GCA_000429885_00786"/>
<comment type="similarity">
    <text evidence="1">Belongs to the UPF0246 family.</text>
</comment>
<dbReference type="Proteomes" id="UP000242637">
    <property type="component" value="Chromosome 1"/>
</dbReference>
<dbReference type="HAMAP" id="MF_00652">
    <property type="entry name" value="UPF0246"/>
    <property type="match status" value="1"/>
</dbReference>
<evidence type="ECO:0000256" key="1">
    <source>
        <dbReference type="HAMAP-Rule" id="MF_00652"/>
    </source>
</evidence>
<dbReference type="GeneID" id="63458362"/>
<proteinExistence type="inferred from homology"/>
<protein>
    <recommendedName>
        <fullName evidence="1">UPF0246 protein SAMEA4475696_00043</fullName>
    </recommendedName>
</protein>